<sequence length="174" mass="19584">MEENHVRIRIALNGGEFEIEGSEAFVNTYAEDIKTFTEILKSSSAGDKTGKEAQPAGKQISIFEPDTAPTAPVKATKDGLDIPASFGELYYKAPKSINKTDIVLLASYYIQSHNNENTFTTREVNKLLRDHGIDLTNTAHFNKLNQDYKKVFKMRQGQYKVSEEGVDHLKEILR</sequence>
<name>A0AA49GT99_9BACT</name>
<reference evidence="1" key="1">
    <citation type="journal article" date="2023" name="Comput. Struct. Biotechnol. J.">
        <title>Discovery of a novel marine Bacteroidetes with a rich repertoire of carbohydrate-active enzymes.</title>
        <authorList>
            <person name="Chen B."/>
            <person name="Liu G."/>
            <person name="Chen Q."/>
            <person name="Wang H."/>
            <person name="Liu L."/>
            <person name="Tang K."/>
        </authorList>
    </citation>
    <scope>NUCLEOTIDE SEQUENCE</scope>
    <source>
        <strain evidence="1">TK19036</strain>
    </source>
</reference>
<accession>A0AA49GT99</accession>
<organism evidence="1">
    <name type="scientific">Roseihalotalea indica</name>
    <dbReference type="NCBI Taxonomy" id="2867963"/>
    <lineage>
        <taxon>Bacteria</taxon>
        <taxon>Pseudomonadati</taxon>
        <taxon>Bacteroidota</taxon>
        <taxon>Cytophagia</taxon>
        <taxon>Cytophagales</taxon>
        <taxon>Catalimonadaceae</taxon>
        <taxon>Roseihalotalea</taxon>
    </lineage>
</organism>
<reference evidence="1" key="2">
    <citation type="journal article" date="2024" name="Antonie Van Leeuwenhoek">
        <title>Roseihalotalea indica gen. nov., sp. nov., a halophilic Bacteroidetes from mesopelagic Southwest Indian Ocean with higher carbohydrate metabolic potential.</title>
        <authorList>
            <person name="Chen B."/>
            <person name="Zhang M."/>
            <person name="Lin D."/>
            <person name="Ye J."/>
            <person name="Tang K."/>
        </authorList>
    </citation>
    <scope>NUCLEOTIDE SEQUENCE</scope>
    <source>
        <strain evidence="1">TK19036</strain>
    </source>
</reference>
<gene>
    <name evidence="1" type="ORF">K4G66_11665</name>
</gene>
<evidence type="ECO:0000313" key="1">
    <source>
        <dbReference type="EMBL" id="WKN39348.1"/>
    </source>
</evidence>
<dbReference type="EMBL" id="CP120682">
    <property type="protein sequence ID" value="WKN39348.1"/>
    <property type="molecule type" value="Genomic_DNA"/>
</dbReference>
<proteinExistence type="predicted"/>
<protein>
    <submittedName>
        <fullName evidence="1">Uncharacterized protein</fullName>
    </submittedName>
</protein>
<dbReference type="AlphaFoldDB" id="A0AA49GT99"/>